<comment type="caution">
    <text evidence="7">The sequence shown here is derived from an EMBL/GenBank/DDBJ whole genome shotgun (WGS) entry which is preliminary data.</text>
</comment>
<sequence length="286" mass="29911">MFFSNALIGLREGLEAALVVVILIAFLVKTDRRWALRYVWIGVGAAVALSVVIGAVLTFGTSGLDDRTAELVGGLASLLAVVLVTGMIFWMRSVGRRFAGELTGKLDRALDAGPFAIAAVAFLGVGREGLESALFFYATVESAGETGIAPALGWVVGIGAAVALGIAIYLGAVRIDLAQFFRWTGVGLVIVAAGILAYAVHELQEAGVLPGENVYAFDVRSTIDPTSPLAMVVRGIFNLRPRMAVLEIGAWAAYLVVVLPLFLRGVGRRPTATAAAAAESVPAAKR</sequence>
<dbReference type="Pfam" id="PF03239">
    <property type="entry name" value="FTR1"/>
    <property type="match status" value="1"/>
</dbReference>
<dbReference type="InterPro" id="IPR004923">
    <property type="entry name" value="FTR1/Fip1/EfeU"/>
</dbReference>
<dbReference type="Proteomes" id="UP000726105">
    <property type="component" value="Unassembled WGS sequence"/>
</dbReference>
<evidence type="ECO:0000256" key="6">
    <source>
        <dbReference type="SAM" id="Phobius"/>
    </source>
</evidence>
<feature type="transmembrane region" description="Helical" evidence="6">
    <location>
        <begin position="6"/>
        <end position="28"/>
    </location>
</feature>
<dbReference type="EMBL" id="JADJIB010000005">
    <property type="protein sequence ID" value="MBK7274209.1"/>
    <property type="molecule type" value="Genomic_DNA"/>
</dbReference>
<comment type="subcellular location">
    <subcellularLocation>
        <location evidence="1">Membrane</location>
        <topology evidence="1">Multi-pass membrane protein</topology>
    </subcellularLocation>
</comment>
<dbReference type="NCBIfam" id="NF041756">
    <property type="entry name" value="EfeU"/>
    <property type="match status" value="1"/>
</dbReference>
<organism evidence="7 8">
    <name type="scientific">Candidatus Phosphoribacter hodrii</name>
    <dbReference type="NCBI Taxonomy" id="2953743"/>
    <lineage>
        <taxon>Bacteria</taxon>
        <taxon>Bacillati</taxon>
        <taxon>Actinomycetota</taxon>
        <taxon>Actinomycetes</taxon>
        <taxon>Micrococcales</taxon>
        <taxon>Dermatophilaceae</taxon>
        <taxon>Candidatus Phosphoribacter</taxon>
    </lineage>
</organism>
<evidence type="ECO:0000256" key="3">
    <source>
        <dbReference type="ARBA" id="ARBA00022692"/>
    </source>
</evidence>
<dbReference type="AlphaFoldDB" id="A0A935M7R3"/>
<feature type="transmembrane region" description="Helical" evidence="6">
    <location>
        <begin position="71"/>
        <end position="91"/>
    </location>
</feature>
<feature type="transmembrane region" description="Helical" evidence="6">
    <location>
        <begin position="151"/>
        <end position="173"/>
    </location>
</feature>
<feature type="transmembrane region" description="Helical" evidence="6">
    <location>
        <begin position="35"/>
        <end position="59"/>
    </location>
</feature>
<proteinExistence type="inferred from homology"/>
<gene>
    <name evidence="7" type="ORF">IPI13_13940</name>
</gene>
<evidence type="ECO:0000256" key="2">
    <source>
        <dbReference type="ARBA" id="ARBA00008333"/>
    </source>
</evidence>
<dbReference type="PANTHER" id="PTHR31632:SF2">
    <property type="entry name" value="PLASMA MEMBRANE IRON PERMEASE"/>
    <property type="match status" value="1"/>
</dbReference>
<feature type="transmembrane region" description="Helical" evidence="6">
    <location>
        <begin position="180"/>
        <end position="200"/>
    </location>
</feature>
<evidence type="ECO:0000256" key="1">
    <source>
        <dbReference type="ARBA" id="ARBA00004141"/>
    </source>
</evidence>
<protein>
    <submittedName>
        <fullName evidence="7">FTR1 family protein</fullName>
    </submittedName>
</protein>
<keyword evidence="5 6" id="KW-0472">Membrane</keyword>
<feature type="transmembrane region" description="Helical" evidence="6">
    <location>
        <begin position="243"/>
        <end position="263"/>
    </location>
</feature>
<evidence type="ECO:0000256" key="5">
    <source>
        <dbReference type="ARBA" id="ARBA00023136"/>
    </source>
</evidence>
<dbReference type="PANTHER" id="PTHR31632">
    <property type="entry name" value="IRON TRANSPORTER FTH1"/>
    <property type="match status" value="1"/>
</dbReference>
<feature type="transmembrane region" description="Helical" evidence="6">
    <location>
        <begin position="112"/>
        <end position="139"/>
    </location>
</feature>
<accession>A0A935M7R3</accession>
<evidence type="ECO:0000313" key="8">
    <source>
        <dbReference type="Proteomes" id="UP000726105"/>
    </source>
</evidence>
<evidence type="ECO:0000313" key="7">
    <source>
        <dbReference type="EMBL" id="MBK7274209.1"/>
    </source>
</evidence>
<dbReference type="GO" id="GO:0033573">
    <property type="term" value="C:high-affinity iron permease complex"/>
    <property type="evidence" value="ECO:0007669"/>
    <property type="project" value="InterPro"/>
</dbReference>
<dbReference type="GO" id="GO:0015093">
    <property type="term" value="F:ferrous iron transmembrane transporter activity"/>
    <property type="evidence" value="ECO:0007669"/>
    <property type="project" value="TreeGrafter"/>
</dbReference>
<evidence type="ECO:0000256" key="4">
    <source>
        <dbReference type="ARBA" id="ARBA00022989"/>
    </source>
</evidence>
<keyword evidence="4 6" id="KW-1133">Transmembrane helix</keyword>
<reference evidence="7 8" key="1">
    <citation type="submission" date="2020-10" db="EMBL/GenBank/DDBJ databases">
        <title>Connecting structure to function with the recovery of over 1000 high-quality activated sludge metagenome-assembled genomes encoding full-length rRNA genes using long-read sequencing.</title>
        <authorList>
            <person name="Singleton C.M."/>
            <person name="Petriglieri F."/>
            <person name="Kristensen J.M."/>
            <person name="Kirkegaard R.H."/>
            <person name="Michaelsen T.Y."/>
            <person name="Andersen M.H."/>
            <person name="Karst S.M."/>
            <person name="Dueholm M.S."/>
            <person name="Nielsen P.H."/>
            <person name="Albertsen M."/>
        </authorList>
    </citation>
    <scope>NUCLEOTIDE SEQUENCE [LARGE SCALE GENOMIC DNA]</scope>
    <source>
        <strain evidence="7">Ega_18-Q3-R5-49_MAXAC.001</strain>
    </source>
</reference>
<comment type="similarity">
    <text evidence="2">Belongs to the oxidase-dependent Fe transporter (OFeT) (TC 9.A.10.1) family.</text>
</comment>
<name>A0A935M7R3_9MICO</name>
<keyword evidence="3 6" id="KW-0812">Transmembrane</keyword>